<name>A0ABT2WZI1_9RHOB</name>
<sequence>MTAKPQKKRKILKLGKRSTGSSHDSAAEPSEFDTGEHFQDHQLPVVGTIDFLLPCRDYVVDFKVADTKRLSITLEYLLRLLKLLGRLTEEELAEFFNYSQKELEFVLSEALAHDYIEWRNGEVNLSKAGRGLFSSGQNIPFSLELQSYSKRVGFDLLSLSYEQREHLSSFERRLPELEVGDTSFVESGTKNVPSVFRKNYFEIMVSDSRLERDRKGLYSIDKVSSGDRFSSLVTVNIRQDKQCVGQPDFSMVGARADQDPATKKEIYESVSAFLGRQCRTNREADRVSVDVFKALIEGALEAPGNQVFGGSHSPETVAQNLFGAVNKAEGNSSFIGSPFLPKIGTELIAAIKEGRSNRQCDSNVAWLIPNAPAWGMTTNLPSLIEGVFRELGYLVDDYAANIPQEDQDLTIERSTSSPPLEWLYSGSLDRHVEAAFAPYERVGHELSVSNNLVEVLVCSDAAVLVAIHLPPPRGSAMLTPVGVISSSERVVNFARQYLTQLQAYQ</sequence>
<gene>
    <name evidence="2" type="ORF">OEZ49_21915</name>
</gene>
<feature type="region of interest" description="Disordered" evidence="1">
    <location>
        <begin position="1"/>
        <end position="33"/>
    </location>
</feature>
<proteinExistence type="predicted"/>
<evidence type="ECO:0000313" key="3">
    <source>
        <dbReference type="Proteomes" id="UP001321014"/>
    </source>
</evidence>
<comment type="caution">
    <text evidence="2">The sequence shown here is derived from an EMBL/GenBank/DDBJ whole genome shotgun (WGS) entry which is preliminary data.</text>
</comment>
<accession>A0ABT2WZI1</accession>
<evidence type="ECO:0000256" key="1">
    <source>
        <dbReference type="SAM" id="MobiDB-lite"/>
    </source>
</evidence>
<evidence type="ECO:0000313" key="2">
    <source>
        <dbReference type="EMBL" id="MCU9840415.1"/>
    </source>
</evidence>
<organism evidence="2 3">
    <name type="scientific">Ruegeria marisflavi</name>
    <dbReference type="NCBI Taxonomy" id="2984152"/>
    <lineage>
        <taxon>Bacteria</taxon>
        <taxon>Pseudomonadati</taxon>
        <taxon>Pseudomonadota</taxon>
        <taxon>Alphaproteobacteria</taxon>
        <taxon>Rhodobacterales</taxon>
        <taxon>Roseobacteraceae</taxon>
        <taxon>Ruegeria</taxon>
    </lineage>
</organism>
<keyword evidence="3" id="KW-1185">Reference proteome</keyword>
<dbReference type="Proteomes" id="UP001321014">
    <property type="component" value="Unassembled WGS sequence"/>
</dbReference>
<dbReference type="RefSeq" id="WP_263390282.1">
    <property type="nucleotide sequence ID" value="NZ_JAOVQN010000037.1"/>
</dbReference>
<protein>
    <submittedName>
        <fullName evidence="2">Uncharacterized protein</fullName>
    </submittedName>
</protein>
<reference evidence="2 3" key="1">
    <citation type="submission" date="2022-10" db="EMBL/GenBank/DDBJ databases">
        <title>Ruegeria sp. nov., isolated from ocean surface water.</title>
        <authorList>
            <person name="He W."/>
            <person name="Wang L."/>
            <person name="Zhang D.-F."/>
        </authorList>
    </citation>
    <scope>NUCLEOTIDE SEQUENCE [LARGE SCALE GENOMIC DNA]</scope>
    <source>
        <strain evidence="2 3">WL0004</strain>
    </source>
</reference>
<dbReference type="EMBL" id="JAOVQN010000037">
    <property type="protein sequence ID" value="MCU9840415.1"/>
    <property type="molecule type" value="Genomic_DNA"/>
</dbReference>
<feature type="compositionally biased region" description="Basic residues" evidence="1">
    <location>
        <begin position="1"/>
        <end position="16"/>
    </location>
</feature>